<dbReference type="eggNOG" id="ENOG5030PPX">
    <property type="taxonomic scope" value="Bacteria"/>
</dbReference>
<evidence type="ECO:0000259" key="2">
    <source>
        <dbReference type="Pfam" id="PF02311"/>
    </source>
</evidence>
<protein>
    <recommendedName>
        <fullName evidence="2">AraC-type arabinose-binding/dimerisation domain-containing protein</fullName>
    </recommendedName>
</protein>
<dbReference type="AlphaFoldDB" id="G9EKP4"/>
<evidence type="ECO:0000313" key="4">
    <source>
        <dbReference type="Proteomes" id="UP000002770"/>
    </source>
</evidence>
<dbReference type="InParanoid" id="G9EKP4"/>
<keyword evidence="1" id="KW-0238">DNA-binding</keyword>
<dbReference type="STRING" id="658187.LDG_5782"/>
<dbReference type="InterPro" id="IPR011051">
    <property type="entry name" value="RmlC_Cupin_sf"/>
</dbReference>
<gene>
    <name evidence="3" type="ORF">LDG_5782</name>
</gene>
<proteinExistence type="predicted"/>
<dbReference type="GO" id="GO:0003677">
    <property type="term" value="F:DNA binding"/>
    <property type="evidence" value="ECO:0007669"/>
    <property type="project" value="UniProtKB-KW"/>
</dbReference>
<dbReference type="Gene3D" id="2.60.120.10">
    <property type="entry name" value="Jelly Rolls"/>
    <property type="match status" value="1"/>
</dbReference>
<evidence type="ECO:0000313" key="3">
    <source>
        <dbReference type="EMBL" id="EHL32177.1"/>
    </source>
</evidence>
<dbReference type="GO" id="GO:0006355">
    <property type="term" value="P:regulation of DNA-templated transcription"/>
    <property type="evidence" value="ECO:0007669"/>
    <property type="project" value="InterPro"/>
</dbReference>
<keyword evidence="4" id="KW-1185">Reference proteome</keyword>
<feature type="domain" description="AraC-type arabinose-binding/dimerisation" evidence="2">
    <location>
        <begin position="54"/>
        <end position="87"/>
    </location>
</feature>
<name>G9EKP4_9GAMM</name>
<dbReference type="InterPro" id="IPR003313">
    <property type="entry name" value="AraC-bd"/>
</dbReference>
<accession>G9EKP4</accession>
<dbReference type="Pfam" id="PF02311">
    <property type="entry name" value="AraC_binding"/>
    <property type="match status" value="1"/>
</dbReference>
<dbReference type="Proteomes" id="UP000002770">
    <property type="component" value="Unassembled WGS sequence"/>
</dbReference>
<organism evidence="3 4">
    <name type="scientific">Legionella drancourtii LLAP12</name>
    <dbReference type="NCBI Taxonomy" id="658187"/>
    <lineage>
        <taxon>Bacteria</taxon>
        <taxon>Pseudomonadati</taxon>
        <taxon>Pseudomonadota</taxon>
        <taxon>Gammaproteobacteria</taxon>
        <taxon>Legionellales</taxon>
        <taxon>Legionellaceae</taxon>
        <taxon>Legionella</taxon>
    </lineage>
</organism>
<dbReference type="InterPro" id="IPR014710">
    <property type="entry name" value="RmlC-like_jellyroll"/>
</dbReference>
<evidence type="ECO:0000256" key="1">
    <source>
        <dbReference type="ARBA" id="ARBA00023125"/>
    </source>
</evidence>
<dbReference type="EMBL" id="JH413802">
    <property type="protein sequence ID" value="EHL32177.1"/>
    <property type="molecule type" value="Genomic_DNA"/>
</dbReference>
<dbReference type="RefSeq" id="WP_006869741.1">
    <property type="nucleotide sequence ID" value="NZ_JH413802.1"/>
</dbReference>
<dbReference type="OrthoDB" id="5638091at2"/>
<dbReference type="SUPFAM" id="SSF51182">
    <property type="entry name" value="RmlC-like cupins"/>
    <property type="match status" value="1"/>
</dbReference>
<dbReference type="HOGENOM" id="CLU_2130358_0_0_6"/>
<reference evidence="3 4" key="1">
    <citation type="journal article" date="2011" name="BMC Genomics">
        <title>Insight into cross-talk between intra-amoebal pathogens.</title>
        <authorList>
            <person name="Gimenez G."/>
            <person name="Bertelli C."/>
            <person name="Moliner C."/>
            <person name="Robert C."/>
            <person name="Raoult D."/>
            <person name="Fournier P.E."/>
            <person name="Greub G."/>
        </authorList>
    </citation>
    <scope>NUCLEOTIDE SEQUENCE [LARGE SCALE GENOMIC DNA]</scope>
    <source>
        <strain evidence="3 4">LLAP12</strain>
    </source>
</reference>
<sequence>MKISYKNQTIERINSDVCVVTEYPMMDNDLDFAVVNVSGRYPNRKYAMNTKCKEIVYVQNGTGKVVVNDTEYLLNVGDVVLIEAGEKFYWEGNLALCISCHPAFNIEQHQVVD</sequence>